<protein>
    <submittedName>
        <fullName evidence="2">Uncharacterized protein</fullName>
    </submittedName>
</protein>
<dbReference type="RefSeq" id="WP_201672408.1">
    <property type="nucleotide sequence ID" value="NZ_JAEQNE010000001.1"/>
</dbReference>
<gene>
    <name evidence="2" type="ORF">JJ685_01515</name>
</gene>
<evidence type="ECO:0000313" key="2">
    <source>
        <dbReference type="EMBL" id="MBL0389812.1"/>
    </source>
</evidence>
<comment type="caution">
    <text evidence="2">The sequence shown here is derived from an EMBL/GenBank/DDBJ whole genome shotgun (WGS) entry which is preliminary data.</text>
</comment>
<evidence type="ECO:0000313" key="3">
    <source>
        <dbReference type="Proteomes" id="UP000599109"/>
    </source>
</evidence>
<sequence>MADQNAARILSPIPTLRPHLSFMRQDNAIASLRSRVSALVDQEGLLLSSAFELSRGGGERRSVDDLFARVQSIQVERNRLQKEIGNLLGTHRLHAASEVWRPGVYEYRQEAAGEAVHVRVTQGPLGLQALLPGRKDPVRIETLDGSFDGPLAVDEPATRTAAASGAPAKSAQPGGARKARTAARRPRKDESR</sequence>
<accession>A0A936YXL0</accession>
<evidence type="ECO:0000256" key="1">
    <source>
        <dbReference type="SAM" id="MobiDB-lite"/>
    </source>
</evidence>
<organism evidence="2 3">
    <name type="scientific">Ramlibacter monticola</name>
    <dbReference type="NCBI Taxonomy" id="1926872"/>
    <lineage>
        <taxon>Bacteria</taxon>
        <taxon>Pseudomonadati</taxon>
        <taxon>Pseudomonadota</taxon>
        <taxon>Betaproteobacteria</taxon>
        <taxon>Burkholderiales</taxon>
        <taxon>Comamonadaceae</taxon>
        <taxon>Ramlibacter</taxon>
    </lineage>
</organism>
<proteinExistence type="predicted"/>
<reference evidence="2 3" key="1">
    <citation type="journal article" date="2017" name="Int. J. Syst. Evol. Microbiol.">
        <title>Ramlibacter monticola sp. nov., isolated from forest soil.</title>
        <authorList>
            <person name="Chaudhary D.K."/>
            <person name="Kim J."/>
        </authorList>
    </citation>
    <scope>NUCLEOTIDE SEQUENCE [LARGE SCALE GENOMIC DNA]</scope>
    <source>
        <strain evidence="2 3">KACC 19175</strain>
    </source>
</reference>
<name>A0A936YXL0_9BURK</name>
<dbReference type="AlphaFoldDB" id="A0A936YXL0"/>
<keyword evidence="3" id="KW-1185">Reference proteome</keyword>
<dbReference type="Proteomes" id="UP000599109">
    <property type="component" value="Unassembled WGS sequence"/>
</dbReference>
<feature type="compositionally biased region" description="Basic residues" evidence="1">
    <location>
        <begin position="177"/>
        <end position="186"/>
    </location>
</feature>
<dbReference type="EMBL" id="JAEQNE010000001">
    <property type="protein sequence ID" value="MBL0389812.1"/>
    <property type="molecule type" value="Genomic_DNA"/>
</dbReference>
<feature type="compositionally biased region" description="Low complexity" evidence="1">
    <location>
        <begin position="158"/>
        <end position="176"/>
    </location>
</feature>
<feature type="region of interest" description="Disordered" evidence="1">
    <location>
        <begin position="146"/>
        <end position="192"/>
    </location>
</feature>